<gene>
    <name evidence="2" type="ORF">NX778_13130</name>
</gene>
<name>A0ABT2CYF6_9BURK</name>
<reference evidence="2 3" key="1">
    <citation type="submission" date="2022-08" db="EMBL/GenBank/DDBJ databases">
        <title>Reclassification of Massilia species as members of the genera Telluria, Duganella, Pseudoduganella, Mokoshia gen. nov. and Zemynaea gen. nov. using orthogonal and non-orthogonal genome-based approaches.</title>
        <authorList>
            <person name="Bowman J.P."/>
        </authorList>
    </citation>
    <scope>NUCLEOTIDE SEQUENCE [LARGE SCALE GENOMIC DNA]</scope>
    <source>
        <strain evidence="2 3">JCM 31606</strain>
    </source>
</reference>
<evidence type="ECO:0000313" key="2">
    <source>
        <dbReference type="EMBL" id="MCS0659007.1"/>
    </source>
</evidence>
<dbReference type="Gene3D" id="3.40.630.30">
    <property type="match status" value="1"/>
</dbReference>
<proteinExistence type="predicted"/>
<dbReference type="InterPro" id="IPR016181">
    <property type="entry name" value="Acyl_CoA_acyltransferase"/>
</dbReference>
<organism evidence="2 3">
    <name type="scientific">Massilia terrae</name>
    <dbReference type="NCBI Taxonomy" id="1811224"/>
    <lineage>
        <taxon>Bacteria</taxon>
        <taxon>Pseudomonadati</taxon>
        <taxon>Pseudomonadota</taxon>
        <taxon>Betaproteobacteria</taxon>
        <taxon>Burkholderiales</taxon>
        <taxon>Oxalobacteraceae</taxon>
        <taxon>Telluria group</taxon>
        <taxon>Massilia</taxon>
    </lineage>
</organism>
<dbReference type="RefSeq" id="WP_258812200.1">
    <property type="nucleotide sequence ID" value="NZ_JANUGU010000004.1"/>
</dbReference>
<dbReference type="Proteomes" id="UP001204621">
    <property type="component" value="Unassembled WGS sequence"/>
</dbReference>
<dbReference type="Pfam" id="PF13480">
    <property type="entry name" value="Acetyltransf_6"/>
    <property type="match status" value="1"/>
</dbReference>
<protein>
    <submittedName>
        <fullName evidence="2">GNAT family N-acetyltransferase</fullName>
    </submittedName>
</protein>
<dbReference type="EMBL" id="JANUGU010000004">
    <property type="protein sequence ID" value="MCS0659007.1"/>
    <property type="molecule type" value="Genomic_DNA"/>
</dbReference>
<sequence length="352" mass="40109">MKLEMLAPAGEGRRSWIARAPFSPDIQHALERIFENVFCSAARFADANPGEAAHAYVVAVEDDIRLVIMFTKQGTAVKVLNEIFSLSGEDLACFARDVFQYFKDVDLVYLPAVSIGDTGLPYPFQRFNATEDLVAPLPETAEHYWSMLSRNTKESIRRYRKRIAQQFPEIKFDFYEGDRVSLAQIRSIVDLSSARIELKRETPNHSEQSIAQLARLVGRYGVTLIASLHGKICGGVICTRIGGNFFMHVIAHDPALDALRLGKVCCYLSICDAIGRGGREYHMLSGQYDYKFRFMGQQRDYDRITLYRSYRSMLAHWPRYVLNGVRGEGRMIKKIIKTWRRKWSRLQTGGAG</sequence>
<feature type="domain" description="BioF2-like acetyltransferase" evidence="1">
    <location>
        <begin position="150"/>
        <end position="291"/>
    </location>
</feature>
<dbReference type="SUPFAM" id="SSF55729">
    <property type="entry name" value="Acyl-CoA N-acyltransferases (Nat)"/>
    <property type="match status" value="1"/>
</dbReference>
<evidence type="ECO:0000259" key="1">
    <source>
        <dbReference type="Pfam" id="PF13480"/>
    </source>
</evidence>
<comment type="caution">
    <text evidence="2">The sequence shown here is derived from an EMBL/GenBank/DDBJ whole genome shotgun (WGS) entry which is preliminary data.</text>
</comment>
<keyword evidence="3" id="KW-1185">Reference proteome</keyword>
<dbReference type="InterPro" id="IPR038740">
    <property type="entry name" value="BioF2-like_GNAT_dom"/>
</dbReference>
<evidence type="ECO:0000313" key="3">
    <source>
        <dbReference type="Proteomes" id="UP001204621"/>
    </source>
</evidence>
<accession>A0ABT2CYF6</accession>